<dbReference type="InterPro" id="IPR013087">
    <property type="entry name" value="Znf_C2H2_type"/>
</dbReference>
<comment type="caution">
    <text evidence="2">The sequence shown here is derived from an EMBL/GenBank/DDBJ whole genome shotgun (WGS) entry which is preliminary data.</text>
</comment>
<reference evidence="2" key="1">
    <citation type="submission" date="2021-07" db="EMBL/GenBank/DDBJ databases">
        <authorList>
            <person name="Catto M.A."/>
            <person name="Jacobson A."/>
            <person name="Kennedy G."/>
            <person name="Labadie P."/>
            <person name="Hunt B.G."/>
            <person name="Srinivasan R."/>
        </authorList>
    </citation>
    <scope>NUCLEOTIDE SEQUENCE</scope>
    <source>
        <strain evidence="2">PL_HMW_Pooled</strain>
        <tissue evidence="2">Head</tissue>
    </source>
</reference>
<keyword evidence="3" id="KW-1185">Reference proteome</keyword>
<accession>A0AAE1LSL7</accession>
<gene>
    <name evidence="2" type="ORF">KUF71_004964</name>
</gene>
<proteinExistence type="predicted"/>
<dbReference type="PANTHER" id="PTHR31912">
    <property type="entry name" value="IP13529P"/>
    <property type="match status" value="1"/>
</dbReference>
<dbReference type="EMBL" id="JAHWGI010001411">
    <property type="protein sequence ID" value="KAK3930230.1"/>
    <property type="molecule type" value="Genomic_DNA"/>
</dbReference>
<protein>
    <submittedName>
        <fullName evidence="2">Zinc finger protein 407</fullName>
    </submittedName>
</protein>
<evidence type="ECO:0000313" key="3">
    <source>
        <dbReference type="Proteomes" id="UP001219518"/>
    </source>
</evidence>
<evidence type="ECO:0000259" key="1">
    <source>
        <dbReference type="PROSITE" id="PS00028"/>
    </source>
</evidence>
<evidence type="ECO:0000313" key="2">
    <source>
        <dbReference type="EMBL" id="KAK3930230.1"/>
    </source>
</evidence>
<reference evidence="2" key="2">
    <citation type="journal article" date="2023" name="BMC Genomics">
        <title>Pest status, molecular evolution, and epigenetic factors derived from the genome assembly of Frankliniella fusca, a thysanopteran phytovirus vector.</title>
        <authorList>
            <person name="Catto M.A."/>
            <person name="Labadie P.E."/>
            <person name="Jacobson A.L."/>
            <person name="Kennedy G.G."/>
            <person name="Srinivasan R."/>
            <person name="Hunt B.G."/>
        </authorList>
    </citation>
    <scope>NUCLEOTIDE SEQUENCE</scope>
    <source>
        <strain evidence="2">PL_HMW_Pooled</strain>
    </source>
</reference>
<dbReference type="PROSITE" id="PS00028">
    <property type="entry name" value="ZINC_FINGER_C2H2_1"/>
    <property type="match status" value="1"/>
</dbReference>
<organism evidence="2 3">
    <name type="scientific">Frankliniella fusca</name>
    <dbReference type="NCBI Taxonomy" id="407009"/>
    <lineage>
        <taxon>Eukaryota</taxon>
        <taxon>Metazoa</taxon>
        <taxon>Ecdysozoa</taxon>
        <taxon>Arthropoda</taxon>
        <taxon>Hexapoda</taxon>
        <taxon>Insecta</taxon>
        <taxon>Pterygota</taxon>
        <taxon>Neoptera</taxon>
        <taxon>Paraneoptera</taxon>
        <taxon>Thysanoptera</taxon>
        <taxon>Terebrantia</taxon>
        <taxon>Thripoidea</taxon>
        <taxon>Thripidae</taxon>
        <taxon>Frankliniella</taxon>
    </lineage>
</organism>
<dbReference type="Proteomes" id="UP001219518">
    <property type="component" value="Unassembled WGS sequence"/>
</dbReference>
<feature type="domain" description="C2H2-type" evidence="1">
    <location>
        <begin position="94"/>
        <end position="117"/>
    </location>
</feature>
<name>A0AAE1LSL7_9NEOP</name>
<dbReference type="PANTHER" id="PTHR31912:SF34">
    <property type="entry name" value="NOTOCHORD-RELATED PROTEIN"/>
    <property type="match status" value="1"/>
</dbReference>
<sequence>MGVDVDIWRVRIGSFGVRGGMRTRLSSSTQTGPQLQLSCVFVLILALLVIGNVELNPGPATFRCNICSFESSDLLLIADHQKVHAVRKTYSFKCLWPTCHLSYQGYQSLHDHILRSHPTSTTSSPASTVLKCSHEGCEQSVFVSVAELVKHCIEHLGNGLSLQCPLRENCKSSVLYSGKSSTARFRTHLSNYHDGWRSTPQPRRRACEDASTSSCPELQMQGRLKAADANSNTDNEVATENVSIESDVPSESDVFNFIARFYLQLESEHFIPKSTVQRICGSLTILSEILLKRTQGLVLAQLKKVDVNEQQCNNIMNHLYFNDVMYTAHHKGSPGPKLLSDYFRMQYAKQKFFYCEPTEVVIGDDPYNKDNKLHFVSAKDTLEMLFNNEDVCGLIQDSFVRQKQDNGDKLTDYHDGEVYKSRPAASEDTIDLIYFQDGFNPCSPLGSAKNDYKQVGCYFTIGNFPHAVRAMLDALYMTLLVNCKLVETYGYAVCFEPVKKDLENLCQVGIQFLGRKIKVRLQLLCGDSLGSHGIGGFVECFSAKFPCRFCEVTLSDLRRNPLSVGITRTKESYNNIVAQLNMRRSLGVEVNNIQGIKQDSFLNCLPDFHVCDPSLAPCLAHDVFLGCVLWDLAAILDHFVTLGWFSFRRLQKRIKRFKYEGSDRNNKPSHAIRDGESLRGHAIQNWTLLRLLPFILEGLIRDTANRHWQLYLQLKKIVDYICAPEFSKTALTSLQGLIDDYLTRRTTLPNLCGTKPKHHFLIHYPDWIRQTGPLIFLWTMRFEAKHQFFKRVATACNNYINLGKTFATRHQQYLSNLLSGPGVFKLGMKNMVDLPSCEVDKLVLTYLANHNIQEPNFLKTVQINSINYKIGDHIIISNNQSSVRVGLVRSMIAFGVSLRFIFEVFTTSESEQFGIFLLSSESLGLEILNHCSLEHPLPHSIYEFGDNMCLSLKFRML</sequence>
<dbReference type="AlphaFoldDB" id="A0AAE1LSL7"/>
<dbReference type="SMART" id="SM00355">
    <property type="entry name" value="ZnF_C2H2"/>
    <property type="match status" value="3"/>
</dbReference>